<accession>A0A8K1C5L3</accession>
<keyword evidence="1" id="KW-0812">Transmembrane</keyword>
<sequence length="190" mass="21795">MGTTVELSAETHVDMCEGPLMGVSKEDATSSAARVVSPERNRFPFCIVWSPLPLITWFIPFIGHMGIATSDGIIYDFAGPYTIGREHFAFGAPTRYIQCDVKADQVEKWDQSVERGCSIYETRMHNLFCDNCHSHVATCLEHMQYRGIKRWNMVMLCFWMFFRGKYVDPVGFLKSWIPFVLVVIIIYFAV</sequence>
<keyword evidence="3" id="KW-1185">Reference proteome</keyword>
<dbReference type="PANTHER" id="PTHR20921:SF0">
    <property type="entry name" value="TRANSMEMBRANE PROTEIN 222"/>
    <property type="match status" value="1"/>
</dbReference>
<dbReference type="AlphaFoldDB" id="A0A8K1C5L3"/>
<evidence type="ECO:0000256" key="1">
    <source>
        <dbReference type="SAM" id="Phobius"/>
    </source>
</evidence>
<reference evidence="2" key="1">
    <citation type="submission" date="2019-03" db="EMBL/GenBank/DDBJ databases">
        <title>Long read genome sequence of the mycoparasitic Pythium oligandrum ATCC 38472 isolated from sugarbeet rhizosphere.</title>
        <authorList>
            <person name="Gaulin E."/>
        </authorList>
    </citation>
    <scope>NUCLEOTIDE SEQUENCE</scope>
    <source>
        <strain evidence="2">ATCC 38472_TT</strain>
    </source>
</reference>
<dbReference type="Pfam" id="PF05608">
    <property type="entry name" value="RTE1"/>
    <property type="match status" value="2"/>
</dbReference>
<protein>
    <recommendedName>
        <fullName evidence="4">Transmembrane protein 222</fullName>
    </recommendedName>
</protein>
<dbReference type="InterPro" id="IPR008496">
    <property type="entry name" value="TMEM222/RTE1"/>
</dbReference>
<evidence type="ECO:0008006" key="4">
    <source>
        <dbReference type="Google" id="ProtNLM"/>
    </source>
</evidence>
<organism evidence="2 3">
    <name type="scientific">Pythium oligandrum</name>
    <name type="common">Mycoparasitic fungus</name>
    <dbReference type="NCBI Taxonomy" id="41045"/>
    <lineage>
        <taxon>Eukaryota</taxon>
        <taxon>Sar</taxon>
        <taxon>Stramenopiles</taxon>
        <taxon>Oomycota</taxon>
        <taxon>Peronosporomycetes</taxon>
        <taxon>Pythiales</taxon>
        <taxon>Pythiaceae</taxon>
        <taxon>Pythium</taxon>
    </lineage>
</organism>
<dbReference type="OrthoDB" id="267284at2759"/>
<name>A0A8K1C5L3_PYTOL</name>
<keyword evidence="1" id="KW-0472">Membrane</keyword>
<feature type="transmembrane region" description="Helical" evidence="1">
    <location>
        <begin position="172"/>
        <end position="189"/>
    </location>
</feature>
<evidence type="ECO:0000313" key="3">
    <source>
        <dbReference type="Proteomes" id="UP000794436"/>
    </source>
</evidence>
<dbReference type="PANTHER" id="PTHR20921">
    <property type="entry name" value="TRANSMEMBRANE PROTEIN 222"/>
    <property type="match status" value="1"/>
</dbReference>
<gene>
    <name evidence="2" type="ORF">Poli38472_002809</name>
</gene>
<dbReference type="EMBL" id="SPLM01000144">
    <property type="protein sequence ID" value="TMW56884.1"/>
    <property type="molecule type" value="Genomic_DNA"/>
</dbReference>
<keyword evidence="1" id="KW-1133">Transmembrane helix</keyword>
<evidence type="ECO:0000313" key="2">
    <source>
        <dbReference type="EMBL" id="TMW56884.1"/>
    </source>
</evidence>
<proteinExistence type="predicted"/>
<dbReference type="Proteomes" id="UP000794436">
    <property type="component" value="Unassembled WGS sequence"/>
</dbReference>
<comment type="caution">
    <text evidence="2">The sequence shown here is derived from an EMBL/GenBank/DDBJ whole genome shotgun (WGS) entry which is preliminary data.</text>
</comment>